<keyword evidence="5" id="KW-1185">Reference proteome</keyword>
<gene>
    <name evidence="4" type="ORF">O1G21_32045</name>
</gene>
<comment type="similarity">
    <text evidence="1 3">Belongs to the short-chain dehydrogenases/reductases (SDR) family.</text>
</comment>
<dbReference type="InterPro" id="IPR002347">
    <property type="entry name" value="SDR_fam"/>
</dbReference>
<dbReference type="SUPFAM" id="SSF51735">
    <property type="entry name" value="NAD(P)-binding Rossmann-fold domains"/>
    <property type="match status" value="1"/>
</dbReference>
<accession>A0ABY7QBG0</accession>
<evidence type="ECO:0000313" key="4">
    <source>
        <dbReference type="EMBL" id="WBP90025.1"/>
    </source>
</evidence>
<dbReference type="PANTHER" id="PTHR43180:SF33">
    <property type="entry name" value="15-HYDROXYPROSTAGLANDIN DEHYDROGENASE [NAD(+)]-LIKE"/>
    <property type="match status" value="1"/>
</dbReference>
<dbReference type="Gene3D" id="3.40.50.720">
    <property type="entry name" value="NAD(P)-binding Rossmann-like Domain"/>
    <property type="match status" value="1"/>
</dbReference>
<evidence type="ECO:0000256" key="1">
    <source>
        <dbReference type="ARBA" id="ARBA00006484"/>
    </source>
</evidence>
<evidence type="ECO:0000256" key="2">
    <source>
        <dbReference type="ARBA" id="ARBA00023002"/>
    </source>
</evidence>
<dbReference type="PRINTS" id="PR00081">
    <property type="entry name" value="GDHRDH"/>
</dbReference>
<dbReference type="EMBL" id="CP115450">
    <property type="protein sequence ID" value="WBP90025.1"/>
    <property type="molecule type" value="Genomic_DNA"/>
</dbReference>
<sequence>MSGILPETTGAARFAGRVVLITGGGGGIGSAAARRFTARGARVVLADIDRARGDAVARETGALFVPTDASELADNEKLVRAAVERFGGLDVVWLNAGVLAGSSIGDGFDRDAYRRLLASNVDSVVYGVQAALPALRERGGGSIVVTASTTGLRPSPEVFYSASKHAVVGLVRSLGPVLAGDGITVNVLCPGAVDTPLVAERLAAWRAAGVAVATPDQVVDAMEEVVRDGRTGQAWVVGPDTGVTPFAFADLVVAGEHRLRFAGGRVSSVPDDD</sequence>
<reference evidence="5" key="1">
    <citation type="submission" date="2022-12" db="EMBL/GenBank/DDBJ databases">
        <authorList>
            <person name="Mo P."/>
        </authorList>
    </citation>
    <scope>NUCLEOTIDE SEQUENCE [LARGE SCALE GENOMIC DNA]</scope>
    <source>
        <strain evidence="5">HUAS 3-15</strain>
    </source>
</reference>
<evidence type="ECO:0000313" key="5">
    <source>
        <dbReference type="Proteomes" id="UP001212821"/>
    </source>
</evidence>
<dbReference type="PROSITE" id="PS00061">
    <property type="entry name" value="ADH_SHORT"/>
    <property type="match status" value="1"/>
</dbReference>
<protein>
    <submittedName>
        <fullName evidence="4">SDR family NAD(P)-dependent oxidoreductase</fullName>
    </submittedName>
</protein>
<name>A0ABY7QBG0_9ACTN</name>
<dbReference type="Proteomes" id="UP001212821">
    <property type="component" value="Chromosome"/>
</dbReference>
<dbReference type="PRINTS" id="PR00080">
    <property type="entry name" value="SDRFAMILY"/>
</dbReference>
<dbReference type="InterPro" id="IPR036291">
    <property type="entry name" value="NAD(P)-bd_dom_sf"/>
</dbReference>
<dbReference type="InterPro" id="IPR020904">
    <property type="entry name" value="Sc_DH/Rdtase_CS"/>
</dbReference>
<dbReference type="Pfam" id="PF00106">
    <property type="entry name" value="adh_short"/>
    <property type="match status" value="1"/>
</dbReference>
<evidence type="ECO:0000256" key="3">
    <source>
        <dbReference type="RuleBase" id="RU000363"/>
    </source>
</evidence>
<organism evidence="4 5">
    <name type="scientific">Kitasatospora cathayae</name>
    <dbReference type="NCBI Taxonomy" id="3004092"/>
    <lineage>
        <taxon>Bacteria</taxon>
        <taxon>Bacillati</taxon>
        <taxon>Actinomycetota</taxon>
        <taxon>Actinomycetes</taxon>
        <taxon>Kitasatosporales</taxon>
        <taxon>Streptomycetaceae</taxon>
        <taxon>Kitasatospora</taxon>
    </lineage>
</organism>
<keyword evidence="2" id="KW-0560">Oxidoreductase</keyword>
<dbReference type="PANTHER" id="PTHR43180">
    <property type="entry name" value="3-OXOACYL-(ACYL-CARRIER-PROTEIN) REDUCTASE (AFU_ORTHOLOGUE AFUA_6G11210)"/>
    <property type="match status" value="1"/>
</dbReference>
<proteinExistence type="inferred from homology"/>
<dbReference type="RefSeq" id="WP_270148567.1">
    <property type="nucleotide sequence ID" value="NZ_CP115450.1"/>
</dbReference>